<protein>
    <submittedName>
        <fullName evidence="3">F-box/LRR-repeat protein At3g26922-like</fullName>
    </submittedName>
</protein>
<reference evidence="3" key="1">
    <citation type="submission" date="2025-08" db="UniProtKB">
        <authorList>
            <consortium name="RefSeq"/>
        </authorList>
    </citation>
    <scope>IDENTIFICATION</scope>
</reference>
<dbReference type="InterPro" id="IPR001810">
    <property type="entry name" value="F-box_dom"/>
</dbReference>
<evidence type="ECO:0000313" key="2">
    <source>
        <dbReference type="Proteomes" id="UP000504604"/>
    </source>
</evidence>
<dbReference type="Gene3D" id="3.80.10.10">
    <property type="entry name" value="Ribonuclease Inhibitor"/>
    <property type="match status" value="1"/>
</dbReference>
<dbReference type="SUPFAM" id="SSF81383">
    <property type="entry name" value="F-box domain"/>
    <property type="match status" value="1"/>
</dbReference>
<dbReference type="InParanoid" id="A0A6I9UW10"/>
<gene>
    <name evidence="3" type="primary">LOC105177740</name>
</gene>
<dbReference type="CDD" id="cd22160">
    <property type="entry name" value="F-box_AtFBL13-like"/>
    <property type="match status" value="1"/>
</dbReference>
<dbReference type="Proteomes" id="UP000504604">
    <property type="component" value="Linkage group LG2"/>
</dbReference>
<dbReference type="KEGG" id="sind:105177740"/>
<proteinExistence type="predicted"/>
<dbReference type="PROSITE" id="PS50181">
    <property type="entry name" value="FBOX"/>
    <property type="match status" value="1"/>
</dbReference>
<evidence type="ECO:0000313" key="3">
    <source>
        <dbReference type="RefSeq" id="XP_011099289.2"/>
    </source>
</evidence>
<dbReference type="InterPro" id="IPR053781">
    <property type="entry name" value="F-box_AtFBL13-like"/>
</dbReference>
<dbReference type="InterPro" id="IPR036047">
    <property type="entry name" value="F-box-like_dom_sf"/>
</dbReference>
<dbReference type="RefSeq" id="XP_011099289.2">
    <property type="nucleotide sequence ID" value="XM_011100987.2"/>
</dbReference>
<dbReference type="InterPro" id="IPR050232">
    <property type="entry name" value="FBL13/AtMIF1-like"/>
</dbReference>
<dbReference type="InterPro" id="IPR032675">
    <property type="entry name" value="LRR_dom_sf"/>
</dbReference>
<dbReference type="AlphaFoldDB" id="A0A6I9UW10"/>
<sequence>MQKSKTSNRRKLNQSKRNKENLHIYIGKKFDRTHQKEEMAEDRISKLPDAILQHILSWIDLKQAVQTSILSKRWKSLWTSLPNLDFNFRRLAVQSGVDLAWSHHNQSFMPRFMHFVTQFLSQRDHSSNVAKFKLSSSHMAGTDSAFVEKCLDYAINHGVQHLDIDAYCYSPPVKFPNGLFASKSLKELRLRQYIDSIVIPKSFELPNLKTLCLETFSFNDDLYSFSREPFSSFPGLEKLTLHRCQVSGLIISAPKLRILEISFLDPFFSRELQMELISSPSLTSFRYEGYVSLVCPKMDFPCLEEVYFDNFAVLEPPYTDDIKTKMPLNLIRMLQQLGNAKFVTLTLDTIEVLAMDPRLLEQSPSPFPYIKCLKLTKRHNIIHPMKAVPQTVINYLTKESSYSDSLVVKFPDGIKGGRPFNSTDGYI</sequence>
<feature type="domain" description="F-box" evidence="1">
    <location>
        <begin position="41"/>
        <end position="91"/>
    </location>
</feature>
<dbReference type="SMART" id="SM00256">
    <property type="entry name" value="FBOX"/>
    <property type="match status" value="1"/>
</dbReference>
<dbReference type="PANTHER" id="PTHR31900">
    <property type="entry name" value="F-BOX/RNI SUPERFAMILY PROTEIN-RELATED"/>
    <property type="match status" value="1"/>
</dbReference>
<dbReference type="GeneID" id="105177740"/>
<dbReference type="Pfam" id="PF00646">
    <property type="entry name" value="F-box"/>
    <property type="match status" value="1"/>
</dbReference>
<dbReference type="PANTHER" id="PTHR31900:SF30">
    <property type="entry name" value="SUPERFAMILY PROTEIN, PUTATIVE-RELATED"/>
    <property type="match status" value="1"/>
</dbReference>
<dbReference type="OrthoDB" id="888406at2759"/>
<dbReference type="SUPFAM" id="SSF52047">
    <property type="entry name" value="RNI-like"/>
    <property type="match status" value="1"/>
</dbReference>
<evidence type="ECO:0000259" key="1">
    <source>
        <dbReference type="PROSITE" id="PS50181"/>
    </source>
</evidence>
<dbReference type="Gene3D" id="1.20.1280.50">
    <property type="match status" value="1"/>
</dbReference>
<keyword evidence="2" id="KW-1185">Reference proteome</keyword>
<name>A0A6I9UW10_SESIN</name>
<accession>A0A6I9UW10</accession>
<organism evidence="2 3">
    <name type="scientific">Sesamum indicum</name>
    <name type="common">Oriental sesame</name>
    <name type="synonym">Sesamum orientale</name>
    <dbReference type="NCBI Taxonomy" id="4182"/>
    <lineage>
        <taxon>Eukaryota</taxon>
        <taxon>Viridiplantae</taxon>
        <taxon>Streptophyta</taxon>
        <taxon>Embryophyta</taxon>
        <taxon>Tracheophyta</taxon>
        <taxon>Spermatophyta</taxon>
        <taxon>Magnoliopsida</taxon>
        <taxon>eudicotyledons</taxon>
        <taxon>Gunneridae</taxon>
        <taxon>Pentapetalae</taxon>
        <taxon>asterids</taxon>
        <taxon>lamiids</taxon>
        <taxon>Lamiales</taxon>
        <taxon>Pedaliaceae</taxon>
        <taxon>Sesamum</taxon>
    </lineage>
</organism>